<sequence precursor="true">MFLRKATLATIAAAGVFGAAVGLGTAAAGAEPDPSLPPPPNAPKKPAETWQGHPMVWWNLPAGGHWGVWINGDFLPFT</sequence>
<dbReference type="Proteomes" id="UP000199147">
    <property type="component" value="Unassembled WGS sequence"/>
</dbReference>
<feature type="signal peptide" evidence="2">
    <location>
        <begin position="1"/>
        <end position="30"/>
    </location>
</feature>
<evidence type="ECO:0000256" key="2">
    <source>
        <dbReference type="SAM" id="SignalP"/>
    </source>
</evidence>
<gene>
    <name evidence="3" type="ORF">BN2156_01129</name>
</gene>
<evidence type="ECO:0000313" key="4">
    <source>
        <dbReference type="Proteomes" id="UP000199147"/>
    </source>
</evidence>
<feature type="compositionally biased region" description="Pro residues" evidence="1">
    <location>
        <begin position="34"/>
        <end position="43"/>
    </location>
</feature>
<reference evidence="4" key="1">
    <citation type="submission" date="2015-07" db="EMBL/GenBank/DDBJ databases">
        <authorList>
            <person name="Urmite Genomes"/>
        </authorList>
    </citation>
    <scope>NUCLEOTIDE SEQUENCE [LARGE SCALE GENOMIC DNA]</scope>
    <source>
        <strain evidence="4">type strain: ATCC 49404</strain>
    </source>
</reference>
<dbReference type="OrthoDB" id="4753240at2"/>
<dbReference type="AlphaFoldDB" id="A0A0H5RKL5"/>
<keyword evidence="2" id="KW-0732">Signal</keyword>
<protein>
    <submittedName>
        <fullName evidence="3">Uncharacterized protein</fullName>
    </submittedName>
</protein>
<evidence type="ECO:0000256" key="1">
    <source>
        <dbReference type="SAM" id="MobiDB-lite"/>
    </source>
</evidence>
<keyword evidence="4" id="KW-1185">Reference proteome</keyword>
<name>A0A0H5RKL5_9MYCO</name>
<evidence type="ECO:0000313" key="3">
    <source>
        <dbReference type="EMBL" id="CRZ14281.1"/>
    </source>
</evidence>
<proteinExistence type="predicted"/>
<organism evidence="3 4">
    <name type="scientific">Mycolicibacterium neworleansense</name>
    <dbReference type="NCBI Taxonomy" id="146018"/>
    <lineage>
        <taxon>Bacteria</taxon>
        <taxon>Bacillati</taxon>
        <taxon>Actinomycetota</taxon>
        <taxon>Actinomycetes</taxon>
        <taxon>Mycobacteriales</taxon>
        <taxon>Mycobacteriaceae</taxon>
        <taxon>Mycolicibacterium</taxon>
    </lineage>
</organism>
<feature type="region of interest" description="Disordered" evidence="1">
    <location>
        <begin position="28"/>
        <end position="49"/>
    </location>
</feature>
<dbReference type="EMBL" id="CWKH01000001">
    <property type="protein sequence ID" value="CRZ14281.1"/>
    <property type="molecule type" value="Genomic_DNA"/>
</dbReference>
<dbReference type="STRING" id="146018.BN2156_01129"/>
<dbReference type="RefSeq" id="WP_090511152.1">
    <property type="nucleotide sequence ID" value="NZ_CWKH01000001.1"/>
</dbReference>
<feature type="chain" id="PRO_5038925910" evidence="2">
    <location>
        <begin position="31"/>
        <end position="78"/>
    </location>
</feature>
<accession>A0A0H5RKL5</accession>